<protein>
    <submittedName>
        <fullName evidence="5">Aspartic peptidase</fullName>
    </submittedName>
</protein>
<dbReference type="GO" id="GO:0005576">
    <property type="term" value="C:extracellular region"/>
    <property type="evidence" value="ECO:0007669"/>
    <property type="project" value="TreeGrafter"/>
</dbReference>
<name>A0A2P5E4Z8_PARAD</name>
<dbReference type="GO" id="GO:0006508">
    <property type="term" value="P:proteolysis"/>
    <property type="evidence" value="ECO:0007669"/>
    <property type="project" value="UniProtKB-KW"/>
</dbReference>
<keyword evidence="3" id="KW-0378">Hydrolase</keyword>
<dbReference type="OrthoDB" id="907879at2759"/>
<comment type="similarity">
    <text evidence="1">Belongs to the peptidase A1 family.</text>
</comment>
<keyword evidence="2" id="KW-0645">Protease</keyword>
<sequence>MKNYGDQGNIAGILGLGWGPGSLVKQLGSRAGGRFSYCLQRADGNHQRNTFLQFGSDIPSRSGLQTTDLLQYGSEEAYFVDLVDISIAGSRLHIPSDHFIRRGSRGGTIFD</sequence>
<comment type="caution">
    <text evidence="5">The sequence shown here is derived from an EMBL/GenBank/DDBJ whole genome shotgun (WGS) entry which is preliminary data.</text>
</comment>
<evidence type="ECO:0000256" key="2">
    <source>
        <dbReference type="ARBA" id="ARBA00022670"/>
    </source>
</evidence>
<feature type="domain" description="Xylanase inhibitor N-terminal" evidence="4">
    <location>
        <begin position="7"/>
        <end position="56"/>
    </location>
</feature>
<accession>A0A2P5E4Z8</accession>
<evidence type="ECO:0000256" key="3">
    <source>
        <dbReference type="ARBA" id="ARBA00022801"/>
    </source>
</evidence>
<dbReference type="STRING" id="3476.A0A2P5E4Z8"/>
<evidence type="ECO:0000259" key="4">
    <source>
        <dbReference type="Pfam" id="PF14543"/>
    </source>
</evidence>
<dbReference type="InterPro" id="IPR032861">
    <property type="entry name" value="TAXi_N"/>
</dbReference>
<keyword evidence="6" id="KW-1185">Reference proteome</keyword>
<dbReference type="Pfam" id="PF14543">
    <property type="entry name" value="TAXi_N"/>
    <property type="match status" value="1"/>
</dbReference>
<evidence type="ECO:0000313" key="5">
    <source>
        <dbReference type="EMBL" id="PON80602.1"/>
    </source>
</evidence>
<dbReference type="InterPro" id="IPR051708">
    <property type="entry name" value="Plant_Aspart_Prot_A1"/>
</dbReference>
<dbReference type="AlphaFoldDB" id="A0A2P5E4Z8"/>
<dbReference type="SUPFAM" id="SSF50630">
    <property type="entry name" value="Acid proteases"/>
    <property type="match status" value="1"/>
</dbReference>
<dbReference type="PANTHER" id="PTHR47967">
    <property type="entry name" value="OS07G0603500 PROTEIN-RELATED"/>
    <property type="match status" value="1"/>
</dbReference>
<dbReference type="Proteomes" id="UP000237105">
    <property type="component" value="Unassembled WGS sequence"/>
</dbReference>
<reference evidence="6" key="1">
    <citation type="submission" date="2016-06" db="EMBL/GenBank/DDBJ databases">
        <title>Parallel loss of symbiosis genes in relatives of nitrogen-fixing non-legume Parasponia.</title>
        <authorList>
            <person name="Van Velzen R."/>
            <person name="Holmer R."/>
            <person name="Bu F."/>
            <person name="Rutten L."/>
            <person name="Van Zeijl A."/>
            <person name="Liu W."/>
            <person name="Santuari L."/>
            <person name="Cao Q."/>
            <person name="Sharma T."/>
            <person name="Shen D."/>
            <person name="Roswanjaya Y."/>
            <person name="Wardhani T."/>
            <person name="Kalhor M.S."/>
            <person name="Jansen J."/>
            <person name="Van den Hoogen J."/>
            <person name="Gungor B."/>
            <person name="Hartog M."/>
            <person name="Hontelez J."/>
            <person name="Verver J."/>
            <person name="Yang W.-C."/>
            <person name="Schijlen E."/>
            <person name="Repin R."/>
            <person name="Schilthuizen M."/>
            <person name="Schranz E."/>
            <person name="Heidstra R."/>
            <person name="Miyata K."/>
            <person name="Fedorova E."/>
            <person name="Kohlen W."/>
            <person name="Bisseling T."/>
            <person name="Smit S."/>
            <person name="Geurts R."/>
        </authorList>
    </citation>
    <scope>NUCLEOTIDE SEQUENCE [LARGE SCALE GENOMIC DNA]</scope>
    <source>
        <strain evidence="6">cv. WU1-14</strain>
    </source>
</reference>
<evidence type="ECO:0000313" key="6">
    <source>
        <dbReference type="Proteomes" id="UP000237105"/>
    </source>
</evidence>
<organism evidence="5 6">
    <name type="scientific">Parasponia andersonii</name>
    <name type="common">Sponia andersonii</name>
    <dbReference type="NCBI Taxonomy" id="3476"/>
    <lineage>
        <taxon>Eukaryota</taxon>
        <taxon>Viridiplantae</taxon>
        <taxon>Streptophyta</taxon>
        <taxon>Embryophyta</taxon>
        <taxon>Tracheophyta</taxon>
        <taxon>Spermatophyta</taxon>
        <taxon>Magnoliopsida</taxon>
        <taxon>eudicotyledons</taxon>
        <taxon>Gunneridae</taxon>
        <taxon>Pentapetalae</taxon>
        <taxon>rosids</taxon>
        <taxon>fabids</taxon>
        <taxon>Rosales</taxon>
        <taxon>Cannabaceae</taxon>
        <taxon>Parasponia</taxon>
    </lineage>
</organism>
<dbReference type="EMBL" id="JXTB01000001">
    <property type="protein sequence ID" value="PON80602.1"/>
    <property type="molecule type" value="Genomic_DNA"/>
</dbReference>
<dbReference type="PANTHER" id="PTHR47967:SF117">
    <property type="entry name" value="PEPTIDASE A1 DOMAIN-CONTAINING PROTEIN"/>
    <property type="match status" value="1"/>
</dbReference>
<gene>
    <name evidence="5" type="ORF">PanWU01x14_001580</name>
</gene>
<evidence type="ECO:0000256" key="1">
    <source>
        <dbReference type="ARBA" id="ARBA00007447"/>
    </source>
</evidence>
<dbReference type="GO" id="GO:0008233">
    <property type="term" value="F:peptidase activity"/>
    <property type="evidence" value="ECO:0007669"/>
    <property type="project" value="UniProtKB-KW"/>
</dbReference>
<proteinExistence type="inferred from homology"/>
<dbReference type="Gene3D" id="2.40.70.10">
    <property type="entry name" value="Acid Proteases"/>
    <property type="match status" value="2"/>
</dbReference>
<dbReference type="InterPro" id="IPR021109">
    <property type="entry name" value="Peptidase_aspartic_dom_sf"/>
</dbReference>